<gene>
    <name evidence="1" type="ORF">IE53DRAFT_281052</name>
</gene>
<accession>A0ACD0NM95</accession>
<sequence length="286" mass="31022">MSASKEGSAPGAEPAVVPLKVGKTSTQKFKEADEMYEGKLESLSMKERALKGLPYLANDEAMTQARMKARWLLQEYNSSRSGPGHEGEVGANDMSNEKRRGIISELFQVDEQKAKRIFVEPPFWCDFGSNIKFEGDFYCNFNTTILDCAEVKIGHGVLFGPNVHIYSATHSVSVTEREVGLERALPVSIGTNCWIGGNVTIIIVPSLNQTLPNFKSPFPPSPFPLSRSPFLRAGVSIGKGCTIGAGSVVTRDIPDWSVAVGNPARVVKTLAEEERGSDKPSGAVPF</sequence>
<keyword evidence="2" id="KW-1185">Reference proteome</keyword>
<protein>
    <submittedName>
        <fullName evidence="1">Trimeric LpxA-like protein</fullName>
    </submittedName>
</protein>
<organism evidence="1 2">
    <name type="scientific">Violaceomyces palustris</name>
    <dbReference type="NCBI Taxonomy" id="1673888"/>
    <lineage>
        <taxon>Eukaryota</taxon>
        <taxon>Fungi</taxon>
        <taxon>Dikarya</taxon>
        <taxon>Basidiomycota</taxon>
        <taxon>Ustilaginomycotina</taxon>
        <taxon>Ustilaginomycetes</taxon>
        <taxon>Violaceomycetales</taxon>
        <taxon>Violaceomycetaceae</taxon>
        <taxon>Violaceomyces</taxon>
    </lineage>
</organism>
<reference evidence="1 2" key="1">
    <citation type="journal article" date="2018" name="Mol. Biol. Evol.">
        <title>Broad Genomic Sampling Reveals a Smut Pathogenic Ancestry of the Fungal Clade Ustilaginomycotina.</title>
        <authorList>
            <person name="Kijpornyongpan T."/>
            <person name="Mondo S.J."/>
            <person name="Barry K."/>
            <person name="Sandor L."/>
            <person name="Lee J."/>
            <person name="Lipzen A."/>
            <person name="Pangilinan J."/>
            <person name="LaButti K."/>
            <person name="Hainaut M."/>
            <person name="Henrissat B."/>
            <person name="Grigoriev I.V."/>
            <person name="Spatafora J.W."/>
            <person name="Aime M.C."/>
        </authorList>
    </citation>
    <scope>NUCLEOTIDE SEQUENCE [LARGE SCALE GENOMIC DNA]</scope>
    <source>
        <strain evidence="1 2">SA 807</strain>
    </source>
</reference>
<dbReference type="Proteomes" id="UP000245626">
    <property type="component" value="Unassembled WGS sequence"/>
</dbReference>
<evidence type="ECO:0000313" key="1">
    <source>
        <dbReference type="EMBL" id="PWN46952.1"/>
    </source>
</evidence>
<evidence type="ECO:0000313" key="2">
    <source>
        <dbReference type="Proteomes" id="UP000245626"/>
    </source>
</evidence>
<dbReference type="EMBL" id="KZ820616">
    <property type="protein sequence ID" value="PWN46952.1"/>
    <property type="molecule type" value="Genomic_DNA"/>
</dbReference>
<proteinExistence type="predicted"/>
<name>A0ACD0NM95_9BASI</name>